<evidence type="ECO:0000256" key="1">
    <source>
        <dbReference type="SAM" id="MobiDB-lite"/>
    </source>
</evidence>
<accession>A0ABQ7VKA0</accession>
<organism evidence="2 3">
    <name type="scientific">Solanum tuberosum</name>
    <name type="common">Potato</name>
    <dbReference type="NCBI Taxonomy" id="4113"/>
    <lineage>
        <taxon>Eukaryota</taxon>
        <taxon>Viridiplantae</taxon>
        <taxon>Streptophyta</taxon>
        <taxon>Embryophyta</taxon>
        <taxon>Tracheophyta</taxon>
        <taxon>Spermatophyta</taxon>
        <taxon>Magnoliopsida</taxon>
        <taxon>eudicotyledons</taxon>
        <taxon>Gunneridae</taxon>
        <taxon>Pentapetalae</taxon>
        <taxon>asterids</taxon>
        <taxon>lamiids</taxon>
        <taxon>Solanales</taxon>
        <taxon>Solanaceae</taxon>
        <taxon>Solanoideae</taxon>
        <taxon>Solaneae</taxon>
        <taxon>Solanum</taxon>
    </lineage>
</organism>
<evidence type="ECO:0000313" key="2">
    <source>
        <dbReference type="EMBL" id="KAH0768955.1"/>
    </source>
</evidence>
<sequence>MSETQRCGKEVATSSQRKRVQSGGIVPPAPAVLRGQTRRFGLRAVVKEGKLWWKKHKRARYVSDVCIDSDSLAREFPIIMRRIQELQMEFIFVELSECNLHMVREFYANWATESRSYYVKVRGVDVTLTPTILIDIVGTPPDADPLALTGVNIRPLYLAI</sequence>
<dbReference type="EMBL" id="JAIVGD010000011">
    <property type="protein sequence ID" value="KAH0768955.1"/>
    <property type="molecule type" value="Genomic_DNA"/>
</dbReference>
<reference evidence="2 3" key="1">
    <citation type="journal article" date="2021" name="bioRxiv">
        <title>Chromosome-scale and haplotype-resolved genome assembly of a tetraploid potato cultivar.</title>
        <authorList>
            <person name="Sun H."/>
            <person name="Jiao W.-B."/>
            <person name="Krause K."/>
            <person name="Campoy J.A."/>
            <person name="Goel M."/>
            <person name="Folz-Donahue K."/>
            <person name="Kukat C."/>
            <person name="Huettel B."/>
            <person name="Schneeberger K."/>
        </authorList>
    </citation>
    <scope>NUCLEOTIDE SEQUENCE [LARGE SCALE GENOMIC DNA]</scope>
    <source>
        <strain evidence="2">SolTubOtavaFocal</strain>
        <tissue evidence="2">Leaves</tissue>
    </source>
</reference>
<comment type="caution">
    <text evidence="2">The sequence shown here is derived from an EMBL/GenBank/DDBJ whole genome shotgun (WGS) entry which is preliminary data.</text>
</comment>
<dbReference type="Proteomes" id="UP000826656">
    <property type="component" value="Unassembled WGS sequence"/>
</dbReference>
<proteinExistence type="predicted"/>
<feature type="region of interest" description="Disordered" evidence="1">
    <location>
        <begin position="1"/>
        <end position="26"/>
    </location>
</feature>
<keyword evidence="3" id="KW-1185">Reference proteome</keyword>
<name>A0ABQ7VKA0_SOLTU</name>
<gene>
    <name evidence="2" type="ORF">KY290_012936</name>
</gene>
<evidence type="ECO:0000313" key="3">
    <source>
        <dbReference type="Proteomes" id="UP000826656"/>
    </source>
</evidence>
<protein>
    <submittedName>
        <fullName evidence="2">Uncharacterized protein</fullName>
    </submittedName>
</protein>